<organism evidence="3 4">
    <name type="scientific">Martelella lutilitoris</name>
    <dbReference type="NCBI Taxonomy" id="2583532"/>
    <lineage>
        <taxon>Bacteria</taxon>
        <taxon>Pseudomonadati</taxon>
        <taxon>Pseudomonadota</taxon>
        <taxon>Alphaproteobacteria</taxon>
        <taxon>Hyphomicrobiales</taxon>
        <taxon>Aurantimonadaceae</taxon>
        <taxon>Martelella</taxon>
    </lineage>
</organism>
<reference evidence="3 4" key="1">
    <citation type="submission" date="2019-06" db="EMBL/GenBank/DDBJ databases">
        <title>Martelella lutilitoris sp. nov., isolated from a tidal mudflat.</title>
        <authorList>
            <person name="Kim Y.-J."/>
        </authorList>
    </citation>
    <scope>NUCLEOTIDE SEQUENCE [LARGE SCALE GENOMIC DNA]</scope>
    <source>
        <strain evidence="3 4">GH2-6</strain>
    </source>
</reference>
<dbReference type="PANTHER" id="PTHR30204">
    <property type="entry name" value="REDOX-CYCLING DRUG-SENSING TRANSCRIPTIONAL ACTIVATOR SOXR"/>
    <property type="match status" value="1"/>
</dbReference>
<dbReference type="EMBL" id="VCLB01000004">
    <property type="protein sequence ID" value="TNB48275.1"/>
    <property type="molecule type" value="Genomic_DNA"/>
</dbReference>
<evidence type="ECO:0000313" key="3">
    <source>
        <dbReference type="EMBL" id="TNB48275.1"/>
    </source>
</evidence>
<evidence type="ECO:0000259" key="2">
    <source>
        <dbReference type="PROSITE" id="PS50937"/>
    </source>
</evidence>
<dbReference type="InterPro" id="IPR009061">
    <property type="entry name" value="DNA-bd_dom_put_sf"/>
</dbReference>
<dbReference type="SUPFAM" id="SSF46955">
    <property type="entry name" value="Putative DNA-binding domain"/>
    <property type="match status" value="1"/>
</dbReference>
<dbReference type="Pfam" id="PF13411">
    <property type="entry name" value="MerR_1"/>
    <property type="match status" value="1"/>
</dbReference>
<dbReference type="RefSeq" id="WP_138747980.1">
    <property type="nucleotide sequence ID" value="NZ_VCLB01000004.1"/>
</dbReference>
<dbReference type="SMART" id="SM00422">
    <property type="entry name" value="HTH_MERR"/>
    <property type="match status" value="1"/>
</dbReference>
<feature type="domain" description="HTH merR-type" evidence="2">
    <location>
        <begin position="1"/>
        <end position="70"/>
    </location>
</feature>
<dbReference type="OrthoDB" id="9802944at2"/>
<dbReference type="InterPro" id="IPR000551">
    <property type="entry name" value="MerR-type_HTH_dom"/>
</dbReference>
<dbReference type="PANTHER" id="PTHR30204:SF93">
    <property type="entry name" value="HTH MERR-TYPE DOMAIN-CONTAINING PROTEIN"/>
    <property type="match status" value="1"/>
</dbReference>
<protein>
    <submittedName>
        <fullName evidence="3">Helix-turn-helix domain-containing protein</fullName>
    </submittedName>
</protein>
<dbReference type="GO" id="GO:0003677">
    <property type="term" value="F:DNA binding"/>
    <property type="evidence" value="ECO:0007669"/>
    <property type="project" value="UniProtKB-KW"/>
</dbReference>
<dbReference type="PROSITE" id="PS00552">
    <property type="entry name" value="HTH_MERR_1"/>
    <property type="match status" value="1"/>
</dbReference>
<keyword evidence="4" id="KW-1185">Reference proteome</keyword>
<name>A0A5C4JS25_9HYPH</name>
<dbReference type="AlphaFoldDB" id="A0A5C4JS25"/>
<accession>A0A5C4JS25</accession>
<dbReference type="Gene3D" id="1.10.1660.10">
    <property type="match status" value="1"/>
</dbReference>
<dbReference type="CDD" id="cd04785">
    <property type="entry name" value="HTH_CadR-PbrR-like"/>
    <property type="match status" value="1"/>
</dbReference>
<dbReference type="GO" id="GO:0003700">
    <property type="term" value="F:DNA-binding transcription factor activity"/>
    <property type="evidence" value="ECO:0007669"/>
    <property type="project" value="InterPro"/>
</dbReference>
<dbReference type="InterPro" id="IPR047057">
    <property type="entry name" value="MerR_fam"/>
</dbReference>
<evidence type="ECO:0000313" key="4">
    <source>
        <dbReference type="Proteomes" id="UP000307874"/>
    </source>
</evidence>
<proteinExistence type="predicted"/>
<dbReference type="PRINTS" id="PR00040">
    <property type="entry name" value="HTHMERR"/>
</dbReference>
<dbReference type="PROSITE" id="PS50937">
    <property type="entry name" value="HTH_MERR_2"/>
    <property type="match status" value="1"/>
</dbReference>
<sequence length="138" mass="15447">MFSIGELSRRTGVKVPTIRYYEQSGLIAPAERSEGNQRRYGRDEEGRLAFIRHARDLGISLDAIRELLELSAHPETPCDRADAIARDHLALVREKIARLKRLETELARIAGHCDADAVGECYVIRSLADHGLCAEEHA</sequence>
<comment type="caution">
    <text evidence="3">The sequence shown here is derived from an EMBL/GenBank/DDBJ whole genome shotgun (WGS) entry which is preliminary data.</text>
</comment>
<keyword evidence="1" id="KW-0238">DNA-binding</keyword>
<gene>
    <name evidence="3" type="ORF">FF124_08045</name>
</gene>
<evidence type="ECO:0000256" key="1">
    <source>
        <dbReference type="ARBA" id="ARBA00023125"/>
    </source>
</evidence>
<dbReference type="Proteomes" id="UP000307874">
    <property type="component" value="Unassembled WGS sequence"/>
</dbReference>